<protein>
    <submittedName>
        <fullName evidence="1">Uncharacterized protein</fullName>
    </submittedName>
</protein>
<dbReference type="EMBL" id="MNBE01000698">
    <property type="protein sequence ID" value="OKO96460.1"/>
    <property type="molecule type" value="Genomic_DNA"/>
</dbReference>
<dbReference type="AlphaFoldDB" id="A0A1Q5T8C3"/>
<reference evidence="1 2" key="1">
    <citation type="submission" date="2016-10" db="EMBL/GenBank/DDBJ databases">
        <title>Genome sequence of the ascomycete fungus Penicillium subrubescens.</title>
        <authorList>
            <person name="De Vries R.P."/>
            <person name="Peng M."/>
            <person name="Dilokpimol A."/>
            <person name="Hilden K."/>
            <person name="Makela M.R."/>
            <person name="Grigoriev I."/>
            <person name="Riley R."/>
            <person name="Granchi Z."/>
        </authorList>
    </citation>
    <scope>NUCLEOTIDE SEQUENCE [LARGE SCALE GENOMIC DNA]</scope>
    <source>
        <strain evidence="1 2">CBS 132785</strain>
    </source>
</reference>
<evidence type="ECO:0000313" key="1">
    <source>
        <dbReference type="EMBL" id="OKO96460.1"/>
    </source>
</evidence>
<dbReference type="STRING" id="1316194.A0A1Q5T8C3"/>
<evidence type="ECO:0000313" key="2">
    <source>
        <dbReference type="Proteomes" id="UP000186955"/>
    </source>
</evidence>
<sequence>MVGNSVEVLGIGTVNLPAKISPTQTGPSSHGILRLKKVLHAPGVLCNIIGQPIVDDYQVTLSPGISSSGSITNLTDGRSVAYFKPMRSARFWEVRLSGPPVGPKVGPSPFSSSGLYMIHAFWPDSERQRFAALPASRQSQATASEHLTLAEKAWVKTHYGTEFRFLRDYGLSIFKDEDREEGRLILRAIMSDDGYESAT</sequence>
<accession>A0A1Q5T8C3</accession>
<dbReference type="PANTHER" id="PTHR40628">
    <property type="entry name" value="CHROMO DOMAIN-CONTAINING PROTEIN"/>
    <property type="match status" value="1"/>
</dbReference>
<gene>
    <name evidence="1" type="ORF">PENSUB_10635</name>
</gene>
<dbReference type="PANTHER" id="PTHR40628:SF1">
    <property type="entry name" value="CHROMO DOMAIN-CONTAINING PROTEIN"/>
    <property type="match status" value="1"/>
</dbReference>
<organism evidence="1 2">
    <name type="scientific">Penicillium subrubescens</name>
    <dbReference type="NCBI Taxonomy" id="1316194"/>
    <lineage>
        <taxon>Eukaryota</taxon>
        <taxon>Fungi</taxon>
        <taxon>Dikarya</taxon>
        <taxon>Ascomycota</taxon>
        <taxon>Pezizomycotina</taxon>
        <taxon>Eurotiomycetes</taxon>
        <taxon>Eurotiomycetidae</taxon>
        <taxon>Eurotiales</taxon>
        <taxon>Aspergillaceae</taxon>
        <taxon>Penicillium</taxon>
    </lineage>
</organism>
<comment type="caution">
    <text evidence="1">The sequence shown here is derived from an EMBL/GenBank/DDBJ whole genome shotgun (WGS) entry which is preliminary data.</text>
</comment>
<dbReference type="Proteomes" id="UP000186955">
    <property type="component" value="Unassembled WGS sequence"/>
</dbReference>
<name>A0A1Q5T8C3_9EURO</name>
<keyword evidence="2" id="KW-1185">Reference proteome</keyword>
<proteinExistence type="predicted"/>